<organism evidence="1 2">
    <name type="scientific">Euplotes crassus</name>
    <dbReference type="NCBI Taxonomy" id="5936"/>
    <lineage>
        <taxon>Eukaryota</taxon>
        <taxon>Sar</taxon>
        <taxon>Alveolata</taxon>
        <taxon>Ciliophora</taxon>
        <taxon>Intramacronucleata</taxon>
        <taxon>Spirotrichea</taxon>
        <taxon>Hypotrichia</taxon>
        <taxon>Euplotida</taxon>
        <taxon>Euplotidae</taxon>
        <taxon>Moneuplotes</taxon>
    </lineage>
</organism>
<protein>
    <submittedName>
        <fullName evidence="1">Uncharacterized protein</fullName>
    </submittedName>
</protein>
<dbReference type="Proteomes" id="UP001295684">
    <property type="component" value="Unassembled WGS sequence"/>
</dbReference>
<dbReference type="EMBL" id="CAMPGE010021080">
    <property type="protein sequence ID" value="CAI2379256.1"/>
    <property type="molecule type" value="Genomic_DNA"/>
</dbReference>
<accession>A0AAD1XU93</accession>
<comment type="caution">
    <text evidence="1">The sequence shown here is derived from an EMBL/GenBank/DDBJ whole genome shotgun (WGS) entry which is preliminary data.</text>
</comment>
<evidence type="ECO:0000313" key="2">
    <source>
        <dbReference type="Proteomes" id="UP001295684"/>
    </source>
</evidence>
<keyword evidence="2" id="KW-1185">Reference proteome</keyword>
<name>A0AAD1XU93_EUPCR</name>
<sequence length="236" mass="27490">MIIFEKLLRRHMRQSIHLDFVEVEIKSTPNCPPYSPNHYNEGLNSIHLPLNKPEWCRKKAKLKKNFEVKDLKILYLTRKRNGLSDIGYFLRGVCQAMARTTSQVTLDCFNLSHKSFVRICVSARKNVVLKFQWCQITIGNLERLYRDHEIFKEGQSMITLSKLNLEKCQILREIFSESGRIISSQDIHVFVDELCKTVLAQSLIEIAVKPPSHLSDNHRMAPRKEYMIGSIKVLAY</sequence>
<dbReference type="AlphaFoldDB" id="A0AAD1XU93"/>
<reference evidence="1" key="1">
    <citation type="submission" date="2023-07" db="EMBL/GenBank/DDBJ databases">
        <authorList>
            <consortium name="AG Swart"/>
            <person name="Singh M."/>
            <person name="Singh A."/>
            <person name="Seah K."/>
            <person name="Emmerich C."/>
        </authorList>
    </citation>
    <scope>NUCLEOTIDE SEQUENCE</scope>
    <source>
        <strain evidence="1">DP1</strain>
    </source>
</reference>
<evidence type="ECO:0000313" key="1">
    <source>
        <dbReference type="EMBL" id="CAI2379256.1"/>
    </source>
</evidence>
<proteinExistence type="predicted"/>
<gene>
    <name evidence="1" type="ORF">ECRASSUSDP1_LOCUS20665</name>
</gene>